<dbReference type="Proteomes" id="UP000321949">
    <property type="component" value="Unassembled WGS sequence"/>
</dbReference>
<comment type="caution">
    <text evidence="2">The sequence shown here is derived from an EMBL/GenBank/DDBJ whole genome shotgun (WGS) entry which is preliminary data.</text>
</comment>
<sequence>MVDEDPVSTNPEHYRTLFENDVVRVLEYRDEPGDRTTPHVHPNSVMVTLSEVRRRLTTEAGQRDVDIPAHRAVWLAAQRHAGENIGQTTTHAIFVELKGSAAGDAGPSALGPDL</sequence>
<evidence type="ECO:0000313" key="2">
    <source>
        <dbReference type="EMBL" id="TXK14254.1"/>
    </source>
</evidence>
<gene>
    <name evidence="2" type="ORF">FVP74_06660</name>
    <name evidence="1" type="ORF">SAMN04487751_0586</name>
</gene>
<keyword evidence="4" id="KW-1185">Reference proteome</keyword>
<dbReference type="OrthoDB" id="7060081at2"/>
<reference evidence="2 4" key="2">
    <citation type="submission" date="2019-08" db="EMBL/GenBank/DDBJ databases">
        <authorList>
            <person name="Dong K."/>
        </authorList>
    </citation>
    <scope>NUCLEOTIDE SEQUENCE [LARGE SCALE GENOMIC DNA]</scope>
    <source>
        <strain evidence="2 4">K-1</strain>
    </source>
</reference>
<name>A0A5C8I8F7_9MICO</name>
<dbReference type="Gene3D" id="2.60.120.10">
    <property type="entry name" value="Jelly Rolls"/>
    <property type="match status" value="1"/>
</dbReference>
<evidence type="ECO:0000313" key="3">
    <source>
        <dbReference type="Proteomes" id="UP000198702"/>
    </source>
</evidence>
<organism evidence="2 4">
    <name type="scientific">Microbacterium saccharophilum</name>
    <dbReference type="NCBI Taxonomy" id="1213358"/>
    <lineage>
        <taxon>Bacteria</taxon>
        <taxon>Bacillati</taxon>
        <taxon>Actinomycetota</taxon>
        <taxon>Actinomycetes</taxon>
        <taxon>Micrococcales</taxon>
        <taxon>Microbacteriaceae</taxon>
        <taxon>Microbacterium</taxon>
    </lineage>
</organism>
<dbReference type="RefSeq" id="WP_028495188.1">
    <property type="nucleotide sequence ID" value="NZ_BKAH01000001.1"/>
</dbReference>
<dbReference type="AlphaFoldDB" id="A0A5C8I8F7"/>
<dbReference type="Proteomes" id="UP000198702">
    <property type="component" value="Unassembled WGS sequence"/>
</dbReference>
<dbReference type="SUPFAM" id="SSF51182">
    <property type="entry name" value="RmlC-like cupins"/>
    <property type="match status" value="1"/>
</dbReference>
<dbReference type="InterPro" id="IPR014710">
    <property type="entry name" value="RmlC-like_jellyroll"/>
</dbReference>
<protein>
    <submittedName>
        <fullName evidence="2">Cytoplasmic protein</fullName>
    </submittedName>
</protein>
<accession>A0A5C8I8F7</accession>
<dbReference type="EMBL" id="FOQZ01000001">
    <property type="protein sequence ID" value="SFI23969.1"/>
    <property type="molecule type" value="Genomic_DNA"/>
</dbReference>
<evidence type="ECO:0000313" key="1">
    <source>
        <dbReference type="EMBL" id="SFI23969.1"/>
    </source>
</evidence>
<dbReference type="EMBL" id="VRSX01000002">
    <property type="protein sequence ID" value="TXK14254.1"/>
    <property type="molecule type" value="Genomic_DNA"/>
</dbReference>
<proteinExistence type="predicted"/>
<reference evidence="1 3" key="1">
    <citation type="submission" date="2016-10" db="EMBL/GenBank/DDBJ databases">
        <authorList>
            <person name="Varghese N."/>
            <person name="Submissions S."/>
        </authorList>
    </citation>
    <scope>NUCLEOTIDE SEQUENCE [LARGE SCALE GENOMIC DNA]</scope>
    <source>
        <strain evidence="1 3">UNC380MFSha3.1</strain>
    </source>
</reference>
<dbReference type="InterPro" id="IPR011051">
    <property type="entry name" value="RmlC_Cupin_sf"/>
</dbReference>
<evidence type="ECO:0000313" key="4">
    <source>
        <dbReference type="Proteomes" id="UP000321949"/>
    </source>
</evidence>